<organism evidence="2 3">
    <name type="scientific">Trichonephila clavata</name>
    <name type="common">Joro spider</name>
    <name type="synonym">Nephila clavata</name>
    <dbReference type="NCBI Taxonomy" id="2740835"/>
    <lineage>
        <taxon>Eukaryota</taxon>
        <taxon>Metazoa</taxon>
        <taxon>Ecdysozoa</taxon>
        <taxon>Arthropoda</taxon>
        <taxon>Chelicerata</taxon>
        <taxon>Arachnida</taxon>
        <taxon>Araneae</taxon>
        <taxon>Araneomorphae</taxon>
        <taxon>Entelegynae</taxon>
        <taxon>Araneoidea</taxon>
        <taxon>Nephilidae</taxon>
        <taxon>Trichonephila</taxon>
    </lineage>
</organism>
<protein>
    <submittedName>
        <fullName evidence="2">Uncharacterized protein</fullName>
    </submittedName>
</protein>
<keyword evidence="3" id="KW-1185">Reference proteome</keyword>
<evidence type="ECO:0000313" key="2">
    <source>
        <dbReference type="EMBL" id="GFR26410.1"/>
    </source>
</evidence>
<evidence type="ECO:0000313" key="3">
    <source>
        <dbReference type="Proteomes" id="UP000887116"/>
    </source>
</evidence>
<dbReference type="EMBL" id="BMAO01018833">
    <property type="protein sequence ID" value="GFR26410.1"/>
    <property type="molecule type" value="Genomic_DNA"/>
</dbReference>
<gene>
    <name evidence="2" type="ORF">TNCT_70671</name>
</gene>
<reference evidence="2" key="1">
    <citation type="submission" date="2020-07" db="EMBL/GenBank/DDBJ databases">
        <title>Multicomponent nature underlies the extraordinary mechanical properties of spider dragline silk.</title>
        <authorList>
            <person name="Kono N."/>
            <person name="Nakamura H."/>
            <person name="Mori M."/>
            <person name="Yoshida Y."/>
            <person name="Ohtoshi R."/>
            <person name="Malay A.D."/>
            <person name="Moran D.A.P."/>
            <person name="Tomita M."/>
            <person name="Numata K."/>
            <person name="Arakawa K."/>
        </authorList>
    </citation>
    <scope>NUCLEOTIDE SEQUENCE</scope>
</reference>
<dbReference type="AlphaFoldDB" id="A0A8X6LYA0"/>
<evidence type="ECO:0000256" key="1">
    <source>
        <dbReference type="SAM" id="MobiDB-lite"/>
    </source>
</evidence>
<comment type="caution">
    <text evidence="2">The sequence shown here is derived from an EMBL/GenBank/DDBJ whole genome shotgun (WGS) entry which is preliminary data.</text>
</comment>
<accession>A0A8X6LYA0</accession>
<name>A0A8X6LYA0_TRICU</name>
<feature type="region of interest" description="Disordered" evidence="1">
    <location>
        <begin position="82"/>
        <end position="127"/>
    </location>
</feature>
<sequence>MSVSGNQACITSCPRYNKCFLHWNLKSVASETQSCYREFEPGYNYELKRRPGHFVRYCKKGKAIFDSYRNLRQSFDEIEAEEGARRPNFLPRSTPSPTRDRSPISRFRLSSPYRRPGRSPSRKNEEN</sequence>
<proteinExistence type="predicted"/>
<dbReference type="Proteomes" id="UP000887116">
    <property type="component" value="Unassembled WGS sequence"/>
</dbReference>